<organism evidence="1 2">
    <name type="scientific">Acinetobacter cumulans</name>
    <dbReference type="NCBI Taxonomy" id="2136182"/>
    <lineage>
        <taxon>Bacteria</taxon>
        <taxon>Pseudomonadati</taxon>
        <taxon>Pseudomonadota</taxon>
        <taxon>Gammaproteobacteria</taxon>
        <taxon>Moraxellales</taxon>
        <taxon>Moraxellaceae</taxon>
        <taxon>Acinetobacter</taxon>
    </lineage>
</organism>
<gene>
    <name evidence="1" type="ORF">D7V64_02670</name>
</gene>
<dbReference type="AlphaFoldDB" id="A0A3A8G8L6"/>
<proteinExistence type="predicted"/>
<evidence type="ECO:0000313" key="2">
    <source>
        <dbReference type="Proteomes" id="UP000281084"/>
    </source>
</evidence>
<protein>
    <submittedName>
        <fullName evidence="1">Uncharacterized protein</fullName>
    </submittedName>
</protein>
<evidence type="ECO:0000313" key="1">
    <source>
        <dbReference type="EMBL" id="RKG55235.1"/>
    </source>
</evidence>
<dbReference type="Proteomes" id="UP000281084">
    <property type="component" value="Unassembled WGS sequence"/>
</dbReference>
<dbReference type="EMBL" id="RAXZ01000002">
    <property type="protein sequence ID" value="RKG55235.1"/>
    <property type="molecule type" value="Genomic_DNA"/>
</dbReference>
<comment type="caution">
    <text evidence="1">The sequence shown here is derived from an EMBL/GenBank/DDBJ whole genome shotgun (WGS) entry which is preliminary data.</text>
</comment>
<reference evidence="1 2" key="1">
    <citation type="submission" date="2018-09" db="EMBL/GenBank/DDBJ databases">
        <title>The draft genome of Acinetobacter spp. strains.</title>
        <authorList>
            <person name="Qin J."/>
            <person name="Feng Y."/>
            <person name="Zong Z."/>
        </authorList>
    </citation>
    <scope>NUCLEOTIDE SEQUENCE [LARGE SCALE GENOMIC DNA]</scope>
    <source>
        <strain evidence="1 2">WCHAc060002</strain>
    </source>
</reference>
<name>A0A3A8G8L6_9GAMM</name>
<accession>A0A3A8G8L6</accession>
<sequence>MIPDLKLSSVSVVAEFLADKRNNQLLDFEYGGVDIQNTELGLNVFIWKCFYENGNIKITNGESVYSLIKIDDLTALGLAFDFNMNPNIVYVKDGKTYFWWYDTVSQKHITTEYGAEYISPQLSLDDHRLHQSANADIIFAYIRNAKLCYRQQRDRYQIEYVLGDAKNQKLTQIGMSKNYRFQFRTVFDWRNE</sequence>
<dbReference type="RefSeq" id="WP_120366749.1">
    <property type="nucleotide sequence ID" value="NZ_RAXZ01000002.1"/>
</dbReference>